<protein>
    <submittedName>
        <fullName evidence="5">4-hydroxybutyrate CoA-transferase</fullName>
    </submittedName>
</protein>
<dbReference type="EMBL" id="CP047897">
    <property type="protein sequence ID" value="QHL89010.1"/>
    <property type="molecule type" value="Genomic_DNA"/>
</dbReference>
<dbReference type="InterPro" id="IPR038460">
    <property type="entry name" value="AcetylCoA_hyd_C_sf"/>
</dbReference>
<feature type="domain" description="Acetyl-CoA hydrolase/transferase N-terminal" evidence="3">
    <location>
        <begin position="9"/>
        <end position="176"/>
    </location>
</feature>
<gene>
    <name evidence="5" type="ORF">GU926_16865</name>
</gene>
<feature type="domain" description="Acetyl-CoA hydrolase/transferase C-terminal" evidence="4">
    <location>
        <begin position="268"/>
        <end position="418"/>
    </location>
</feature>
<organism evidence="5 6">
    <name type="scientific">Nibribacter ruber</name>
    <dbReference type="NCBI Taxonomy" id="2698458"/>
    <lineage>
        <taxon>Bacteria</taxon>
        <taxon>Pseudomonadati</taxon>
        <taxon>Bacteroidota</taxon>
        <taxon>Cytophagia</taxon>
        <taxon>Cytophagales</taxon>
        <taxon>Hymenobacteraceae</taxon>
        <taxon>Nibribacter</taxon>
    </lineage>
</organism>
<evidence type="ECO:0000313" key="6">
    <source>
        <dbReference type="Proteomes" id="UP000464214"/>
    </source>
</evidence>
<dbReference type="AlphaFoldDB" id="A0A6P1P3L6"/>
<comment type="similarity">
    <text evidence="1">Belongs to the acetyl-CoA hydrolase/transferase family.</text>
</comment>
<dbReference type="InterPro" id="IPR037171">
    <property type="entry name" value="NagB/RpiA_transferase-like"/>
</dbReference>
<dbReference type="KEGG" id="nib:GU926_16865"/>
<dbReference type="SUPFAM" id="SSF100950">
    <property type="entry name" value="NagB/RpiA/CoA transferase-like"/>
    <property type="match status" value="2"/>
</dbReference>
<dbReference type="GO" id="GO:0008775">
    <property type="term" value="F:acetate CoA-transferase activity"/>
    <property type="evidence" value="ECO:0007669"/>
    <property type="project" value="InterPro"/>
</dbReference>
<keyword evidence="6" id="KW-1185">Reference proteome</keyword>
<dbReference type="InterPro" id="IPR046433">
    <property type="entry name" value="ActCoA_hydro"/>
</dbReference>
<proteinExistence type="inferred from homology"/>
<dbReference type="InterPro" id="IPR026888">
    <property type="entry name" value="AcetylCoA_hyd_C"/>
</dbReference>
<dbReference type="RefSeq" id="WP_160693951.1">
    <property type="nucleotide sequence ID" value="NZ_CP047897.1"/>
</dbReference>
<dbReference type="Proteomes" id="UP000464214">
    <property type="component" value="Chromosome"/>
</dbReference>
<evidence type="ECO:0000259" key="4">
    <source>
        <dbReference type="Pfam" id="PF13336"/>
    </source>
</evidence>
<dbReference type="Pfam" id="PF02550">
    <property type="entry name" value="AcetylCoA_hydro"/>
    <property type="match status" value="1"/>
</dbReference>
<dbReference type="PANTHER" id="PTHR21432:SF20">
    <property type="entry name" value="ACETYL-COA HYDROLASE"/>
    <property type="match status" value="1"/>
</dbReference>
<sequence length="427" mass="46498">MIKSTEYTTAEEAVKLIKSGDRVFVHGAAMTPLRLVNAVSARASELREVEFIHIHTEGPAPYTYPENAKSFKTNACFVGGNIRQALNDGHADYIPIFLSEISFLFRRNILPLDVALVQVSPPDAHGYCSLGASVDVALSAVETAKIVIAEVNPQVPRSHGDGVVHMKRFHAKVWVDEPLPEHLGKHTGSVELQIGRMVAELVEDGATLQMGIGGIPDAVLAQLMHHKDLGIHTEMFSDGIIPLVEKGIITGAKKRILPHKIVSCFVNGSQKVFDFLDDNPGVVLKEAIYTNDTSIIRKNPKVTAINSAIEVDLTGQVCADTIGTYQFSGVGGQMDFMRGAALSEGGKPIIALPSITNKGESKIVNMLKPGASVTTTRAHVRYIVTEYGIADLYGKNLRQRAKALIQIAHPSHREELERLAFDRFKTL</sequence>
<evidence type="ECO:0000313" key="5">
    <source>
        <dbReference type="EMBL" id="QHL89010.1"/>
    </source>
</evidence>
<dbReference type="Pfam" id="PF13336">
    <property type="entry name" value="AcetylCoA_hyd_C"/>
    <property type="match status" value="1"/>
</dbReference>
<dbReference type="Gene3D" id="3.40.1080.10">
    <property type="entry name" value="Glutaconate Coenzyme A-transferase"/>
    <property type="match status" value="1"/>
</dbReference>
<dbReference type="PANTHER" id="PTHR21432">
    <property type="entry name" value="ACETYL-COA HYDROLASE-RELATED"/>
    <property type="match status" value="1"/>
</dbReference>
<dbReference type="GO" id="GO:0006083">
    <property type="term" value="P:acetate metabolic process"/>
    <property type="evidence" value="ECO:0007669"/>
    <property type="project" value="InterPro"/>
</dbReference>
<accession>A0A6P1P3L6</accession>
<evidence type="ECO:0000259" key="3">
    <source>
        <dbReference type="Pfam" id="PF02550"/>
    </source>
</evidence>
<dbReference type="Gene3D" id="3.40.1080.20">
    <property type="entry name" value="Acetyl-CoA hydrolase/transferase C-terminal domain"/>
    <property type="match status" value="1"/>
</dbReference>
<evidence type="ECO:0000256" key="2">
    <source>
        <dbReference type="ARBA" id="ARBA00022679"/>
    </source>
</evidence>
<dbReference type="Gene3D" id="3.30.750.70">
    <property type="entry name" value="4-hydroxybutyrate coenzyme like domains"/>
    <property type="match status" value="1"/>
</dbReference>
<name>A0A6P1P3L6_9BACT</name>
<keyword evidence="2 5" id="KW-0808">Transferase</keyword>
<dbReference type="InterPro" id="IPR003702">
    <property type="entry name" value="ActCoA_hydro_N"/>
</dbReference>
<evidence type="ECO:0000256" key="1">
    <source>
        <dbReference type="ARBA" id="ARBA00009632"/>
    </source>
</evidence>
<reference evidence="5 6" key="1">
    <citation type="submission" date="2020-01" db="EMBL/GenBank/DDBJ databases">
        <authorList>
            <person name="Kim M."/>
        </authorList>
    </citation>
    <scope>NUCLEOTIDE SEQUENCE [LARGE SCALE GENOMIC DNA]</scope>
    <source>
        <strain evidence="5 6">BT10</strain>
    </source>
</reference>